<dbReference type="Proteomes" id="UP001500124">
    <property type="component" value="Unassembled WGS sequence"/>
</dbReference>
<keyword evidence="2" id="KW-1185">Reference proteome</keyword>
<gene>
    <name evidence="1" type="ORF">GCM10023336_70430</name>
</gene>
<comment type="caution">
    <text evidence="1">The sequence shown here is derived from an EMBL/GenBank/DDBJ whole genome shotgun (WGS) entry which is preliminary data.</text>
</comment>
<accession>A0ABP9LLC9</accession>
<name>A0ABP9LLC9_9ACTN</name>
<reference evidence="2" key="1">
    <citation type="journal article" date="2019" name="Int. J. Syst. Evol. Microbiol.">
        <title>The Global Catalogue of Microorganisms (GCM) 10K type strain sequencing project: providing services to taxonomists for standard genome sequencing and annotation.</title>
        <authorList>
            <consortium name="The Broad Institute Genomics Platform"/>
            <consortium name="The Broad Institute Genome Sequencing Center for Infectious Disease"/>
            <person name="Wu L."/>
            <person name="Ma J."/>
        </authorList>
    </citation>
    <scope>NUCLEOTIDE SEQUENCE [LARGE SCALE GENOMIC DNA]</scope>
    <source>
        <strain evidence="2">JCM 18410</strain>
    </source>
</reference>
<proteinExistence type="predicted"/>
<protein>
    <recommendedName>
        <fullName evidence="3">Tail assembly chaperone</fullName>
    </recommendedName>
</protein>
<evidence type="ECO:0008006" key="3">
    <source>
        <dbReference type="Google" id="ProtNLM"/>
    </source>
</evidence>
<dbReference type="RefSeq" id="WP_345672093.1">
    <property type="nucleotide sequence ID" value="NZ_BAABKC010000128.1"/>
</dbReference>
<dbReference type="EMBL" id="BAABKC010000128">
    <property type="protein sequence ID" value="GAA5078577.1"/>
    <property type="molecule type" value="Genomic_DNA"/>
</dbReference>
<evidence type="ECO:0000313" key="2">
    <source>
        <dbReference type="Proteomes" id="UP001500124"/>
    </source>
</evidence>
<organism evidence="1 2">
    <name type="scientific">Streptomyces similanensis</name>
    <dbReference type="NCBI Taxonomy" id="1274988"/>
    <lineage>
        <taxon>Bacteria</taxon>
        <taxon>Bacillati</taxon>
        <taxon>Actinomycetota</taxon>
        <taxon>Actinomycetes</taxon>
        <taxon>Kitasatosporales</taxon>
        <taxon>Streptomycetaceae</taxon>
        <taxon>Streptomyces</taxon>
    </lineage>
</organism>
<evidence type="ECO:0000313" key="1">
    <source>
        <dbReference type="EMBL" id="GAA5078577.1"/>
    </source>
</evidence>
<sequence length="111" mass="12247">MSKPNRKRLNLETLRAQRMEAQGGKELEVGLGDETFVFPLASWWPMTTVKKIRALKNADEDVTKILALISSDEQVDHLVELGLTLGDFQDIMEALNEDAGVTPGESTSSSD</sequence>